<sequence length="260" mass="26817">MTGLEIRALSVDLGARRALQGIDLALEPGRLTALIGPNGAGKTTLLRAIAGLAKPSAGEITLNGASVARMRASERARAIAYLPQGGGVAWPLPVESVVALGRLPHGERPDHLPAQGRAAVEAALLSVGLEGFESRPATALSGGERARMLLARALATQAPVLLADEPVAALDPRHQLIVLDGLRAQARSGATVVAILHDLNLAARFADRIVLLDQGKLEASGLPEAVVTEARLASSFGIRARVTREEGGLLVVAQGPLSDA</sequence>
<dbReference type="SUPFAM" id="SSF52540">
    <property type="entry name" value="P-loop containing nucleoside triphosphate hydrolases"/>
    <property type="match status" value="1"/>
</dbReference>
<dbReference type="CDD" id="cd03214">
    <property type="entry name" value="ABC_Iron-Siderophores_B12_Hemin"/>
    <property type="match status" value="1"/>
</dbReference>
<protein>
    <submittedName>
        <fullName evidence="8">ABC transporter ATP-binding protein</fullName>
    </submittedName>
</protein>
<dbReference type="PANTHER" id="PTHR42794:SF1">
    <property type="entry name" value="HEMIN IMPORT ATP-BINDING PROTEIN HMUV"/>
    <property type="match status" value="1"/>
</dbReference>
<evidence type="ECO:0000256" key="5">
    <source>
        <dbReference type="ARBA" id="ARBA00022967"/>
    </source>
</evidence>
<keyword evidence="5" id="KW-1278">Translocase</keyword>
<dbReference type="PROSITE" id="PS50893">
    <property type="entry name" value="ABC_TRANSPORTER_2"/>
    <property type="match status" value="1"/>
</dbReference>
<feature type="domain" description="ABC transporter" evidence="7">
    <location>
        <begin position="4"/>
        <end position="239"/>
    </location>
</feature>
<comment type="function">
    <text evidence="6">Part of the ABC transporter complex HmuTUV involved in hemin import. Responsible for energy coupling to the transport system.</text>
</comment>
<evidence type="ECO:0000313" key="8">
    <source>
        <dbReference type="EMBL" id="MBJ6128493.1"/>
    </source>
</evidence>
<dbReference type="PANTHER" id="PTHR42794">
    <property type="entry name" value="HEMIN IMPORT ATP-BINDING PROTEIN HMUV"/>
    <property type="match status" value="1"/>
</dbReference>
<keyword evidence="2" id="KW-0813">Transport</keyword>
<accession>A0ABS0Y987</accession>
<dbReference type="Proteomes" id="UP000620670">
    <property type="component" value="Unassembled WGS sequence"/>
</dbReference>
<dbReference type="Gene3D" id="3.40.50.300">
    <property type="entry name" value="P-loop containing nucleotide triphosphate hydrolases"/>
    <property type="match status" value="1"/>
</dbReference>
<dbReference type="InterPro" id="IPR027417">
    <property type="entry name" value="P-loop_NTPase"/>
</dbReference>
<gene>
    <name evidence="8" type="ORF">JAO75_24175</name>
</gene>
<name>A0ABS0Y987_9HYPH</name>
<reference evidence="9" key="1">
    <citation type="submission" date="2020-12" db="EMBL/GenBank/DDBJ databases">
        <title>Hymenobacter sp.</title>
        <authorList>
            <person name="Kim M.K."/>
        </authorList>
    </citation>
    <scope>NUCLEOTIDE SEQUENCE [LARGE SCALE GENOMIC DNA]</scope>
    <source>
        <strain evidence="9">BT325</strain>
    </source>
</reference>
<comment type="caution">
    <text evidence="8">The sequence shown here is derived from an EMBL/GenBank/DDBJ whole genome shotgun (WGS) entry which is preliminary data.</text>
</comment>
<dbReference type="InterPro" id="IPR017871">
    <property type="entry name" value="ABC_transporter-like_CS"/>
</dbReference>
<evidence type="ECO:0000256" key="6">
    <source>
        <dbReference type="ARBA" id="ARBA00037066"/>
    </source>
</evidence>
<evidence type="ECO:0000313" key="9">
    <source>
        <dbReference type="Proteomes" id="UP000620670"/>
    </source>
</evidence>
<evidence type="ECO:0000256" key="4">
    <source>
        <dbReference type="ARBA" id="ARBA00022840"/>
    </source>
</evidence>
<keyword evidence="3" id="KW-0547">Nucleotide-binding</keyword>
<evidence type="ECO:0000256" key="3">
    <source>
        <dbReference type="ARBA" id="ARBA00022741"/>
    </source>
</evidence>
<proteinExistence type="inferred from homology"/>
<dbReference type="SMART" id="SM00382">
    <property type="entry name" value="AAA"/>
    <property type="match status" value="1"/>
</dbReference>
<evidence type="ECO:0000256" key="2">
    <source>
        <dbReference type="ARBA" id="ARBA00022448"/>
    </source>
</evidence>
<dbReference type="GO" id="GO:0005524">
    <property type="term" value="F:ATP binding"/>
    <property type="evidence" value="ECO:0007669"/>
    <property type="project" value="UniProtKB-KW"/>
</dbReference>
<dbReference type="RefSeq" id="WP_199051763.1">
    <property type="nucleotide sequence ID" value="NZ_JAELXT010000054.1"/>
</dbReference>
<keyword evidence="9" id="KW-1185">Reference proteome</keyword>
<dbReference type="InterPro" id="IPR003439">
    <property type="entry name" value="ABC_transporter-like_ATP-bd"/>
</dbReference>
<keyword evidence="4 8" id="KW-0067">ATP-binding</keyword>
<dbReference type="EMBL" id="JAELXT010000054">
    <property type="protein sequence ID" value="MBJ6128493.1"/>
    <property type="molecule type" value="Genomic_DNA"/>
</dbReference>
<comment type="similarity">
    <text evidence="1">Belongs to the ABC transporter superfamily.</text>
</comment>
<dbReference type="InterPro" id="IPR003593">
    <property type="entry name" value="AAA+_ATPase"/>
</dbReference>
<dbReference type="PROSITE" id="PS00211">
    <property type="entry name" value="ABC_TRANSPORTER_1"/>
    <property type="match status" value="1"/>
</dbReference>
<dbReference type="Pfam" id="PF00005">
    <property type="entry name" value="ABC_tran"/>
    <property type="match status" value="1"/>
</dbReference>
<organism evidence="8 9">
    <name type="scientific">Microvirga splendida</name>
    <dbReference type="NCBI Taxonomy" id="2795727"/>
    <lineage>
        <taxon>Bacteria</taxon>
        <taxon>Pseudomonadati</taxon>
        <taxon>Pseudomonadota</taxon>
        <taxon>Alphaproteobacteria</taxon>
        <taxon>Hyphomicrobiales</taxon>
        <taxon>Methylobacteriaceae</taxon>
        <taxon>Microvirga</taxon>
    </lineage>
</organism>
<evidence type="ECO:0000259" key="7">
    <source>
        <dbReference type="PROSITE" id="PS50893"/>
    </source>
</evidence>
<evidence type="ECO:0000256" key="1">
    <source>
        <dbReference type="ARBA" id="ARBA00005417"/>
    </source>
</evidence>